<proteinExistence type="predicted"/>
<evidence type="ECO:0000313" key="1">
    <source>
        <dbReference type="EnsemblPlants" id="Solyc01g103260.2.1"/>
    </source>
</evidence>
<keyword evidence="2" id="KW-1185">Reference proteome</keyword>
<sequence length="54" mass="5929">MTGMKHPVGAFFPADTCKDIHLSILSHLLDQFFFATLPALEQSPGIRREGASDI</sequence>
<dbReference type="HOGENOM" id="CLU_3054027_0_0_1"/>
<dbReference type="AlphaFoldDB" id="K4B1Q2"/>
<dbReference type="PaxDb" id="4081-Solyc01g103260.2.1"/>
<dbReference type="InParanoid" id="K4B1Q2"/>
<name>K4B1Q2_SOLLC</name>
<reference evidence="1" key="1">
    <citation type="journal article" date="2012" name="Nature">
        <title>The tomato genome sequence provides insights into fleshy fruit evolution.</title>
        <authorList>
            <consortium name="Tomato Genome Consortium"/>
        </authorList>
    </citation>
    <scope>NUCLEOTIDE SEQUENCE [LARGE SCALE GENOMIC DNA]</scope>
    <source>
        <strain evidence="1">cv. Heinz 1706</strain>
    </source>
</reference>
<dbReference type="Proteomes" id="UP000004994">
    <property type="component" value="Chromosome 1"/>
</dbReference>
<dbReference type="EnsemblPlants" id="Solyc01g103260.2.1">
    <property type="protein sequence ID" value="Solyc01g103260.2.1"/>
    <property type="gene ID" value="Solyc01g103260.2"/>
</dbReference>
<accession>K4B1Q2</accession>
<evidence type="ECO:0000313" key="2">
    <source>
        <dbReference type="Proteomes" id="UP000004994"/>
    </source>
</evidence>
<reference evidence="1" key="2">
    <citation type="submission" date="2015-06" db="UniProtKB">
        <authorList>
            <consortium name="EnsemblPlants"/>
        </authorList>
    </citation>
    <scope>IDENTIFICATION</scope>
    <source>
        <strain evidence="1">cv. Heinz 1706</strain>
    </source>
</reference>
<dbReference type="Gramene" id="Solyc01g103260.2.1">
    <property type="protein sequence ID" value="Solyc01g103260.2.1"/>
    <property type="gene ID" value="Solyc01g103260.2"/>
</dbReference>
<protein>
    <submittedName>
        <fullName evidence="1">Uncharacterized protein</fullName>
    </submittedName>
</protein>
<organism evidence="1">
    <name type="scientific">Solanum lycopersicum</name>
    <name type="common">Tomato</name>
    <name type="synonym">Lycopersicon esculentum</name>
    <dbReference type="NCBI Taxonomy" id="4081"/>
    <lineage>
        <taxon>Eukaryota</taxon>
        <taxon>Viridiplantae</taxon>
        <taxon>Streptophyta</taxon>
        <taxon>Embryophyta</taxon>
        <taxon>Tracheophyta</taxon>
        <taxon>Spermatophyta</taxon>
        <taxon>Magnoliopsida</taxon>
        <taxon>eudicotyledons</taxon>
        <taxon>Gunneridae</taxon>
        <taxon>Pentapetalae</taxon>
        <taxon>asterids</taxon>
        <taxon>lamiids</taxon>
        <taxon>Solanales</taxon>
        <taxon>Solanaceae</taxon>
        <taxon>Solanoideae</taxon>
        <taxon>Solaneae</taxon>
        <taxon>Solanum</taxon>
        <taxon>Solanum subgen. Lycopersicon</taxon>
    </lineage>
</organism>